<dbReference type="InterPro" id="IPR027479">
    <property type="entry name" value="S-Me-THD_N_sf"/>
</dbReference>
<evidence type="ECO:0000313" key="4">
    <source>
        <dbReference type="Proteomes" id="UP000051820"/>
    </source>
</evidence>
<accession>A0A0R1W329</accession>
<dbReference type="RefSeq" id="WP_010620941.1">
    <property type="nucleotide sequence ID" value="NZ_AZGF01000029.1"/>
</dbReference>
<dbReference type="STRING" id="1423807.FD16_GL001224"/>
<dbReference type="eggNOG" id="COG3535">
    <property type="taxonomic scope" value="Bacteria"/>
</dbReference>
<dbReference type="InterPro" id="IPR010318">
    <property type="entry name" value="S-Me-THD_N"/>
</dbReference>
<name>A0A0R1W329_9LACO</name>
<dbReference type="Gene3D" id="3.40.1610.10">
    <property type="entry name" value="CV3147-like domain"/>
    <property type="match status" value="1"/>
</dbReference>
<dbReference type="SUPFAM" id="SSF160991">
    <property type="entry name" value="CV3147-like"/>
    <property type="match status" value="1"/>
</dbReference>
<comment type="caution">
    <text evidence="3">The sequence shown here is derived from an EMBL/GenBank/DDBJ whole genome shotgun (WGS) entry which is preliminary data.</text>
</comment>
<dbReference type="Pfam" id="PF06032">
    <property type="entry name" value="S-Me-THD_N"/>
    <property type="match status" value="1"/>
</dbReference>
<organism evidence="3 4">
    <name type="scientific">Paucilactobacillus suebicus DSM 5007 = KCTC 3549</name>
    <dbReference type="NCBI Taxonomy" id="1423807"/>
    <lineage>
        <taxon>Bacteria</taxon>
        <taxon>Bacillati</taxon>
        <taxon>Bacillota</taxon>
        <taxon>Bacilli</taxon>
        <taxon>Lactobacillales</taxon>
        <taxon>Lactobacillaceae</taxon>
        <taxon>Paucilactobacillus</taxon>
    </lineage>
</organism>
<sequence length="366" mass="38878">MRILNHDDVLAALTGGSIYASGGGGFYEHGLAMGHAAITINKVKLVSLDELNDDDIVVTAAAIGAPAGTTDWEMTGRDYIKAAQLLIDHYDGKVVGFMAGQNGKSSSTNGWLPAAALDLVVVDALGDIRAHPSGKFGNMGLTSDEHYQTIEAASGGKRETGSHIELVITGKPEKTSEVLRKASDLSGGFFASARNPLTVEFLKKNSVVGGYTLAIELGEAVLKAQPDGPEAVLDAILNQTNGEVVGTGKVIENNVKYSEEGTYDIGHIKVQAARGSVLTAYAANEFMALDKDGKRVGNYPDVITIFDKATLKPLTTSEISVGQEVIVFKIDRSNFPLSAGVYEKANYPEIEEALGIDIYDHVFDKQ</sequence>
<feature type="domain" description="S-Me-THD-like C-terminal" evidence="2">
    <location>
        <begin position="174"/>
        <end position="331"/>
    </location>
</feature>
<evidence type="ECO:0000259" key="2">
    <source>
        <dbReference type="Pfam" id="PF20906"/>
    </source>
</evidence>
<proteinExistence type="predicted"/>
<dbReference type="Gene3D" id="2.40.390.10">
    <property type="entry name" value="CV3147-like"/>
    <property type="match status" value="1"/>
</dbReference>
<feature type="domain" description="S-Me-THD N-terminal" evidence="1">
    <location>
        <begin position="13"/>
        <end position="133"/>
    </location>
</feature>
<protein>
    <submittedName>
        <fullName evidence="3">OsrF</fullName>
    </submittedName>
</protein>
<evidence type="ECO:0000313" key="3">
    <source>
        <dbReference type="EMBL" id="KRM10292.1"/>
    </source>
</evidence>
<dbReference type="AlphaFoldDB" id="A0A0R1W329"/>
<dbReference type="PATRIC" id="fig|1423807.3.peg.1249"/>
<dbReference type="InterPro" id="IPR024071">
    <property type="entry name" value="S-Me-THD_C_sf"/>
</dbReference>
<reference evidence="3 4" key="1">
    <citation type="journal article" date="2015" name="Genome Announc.">
        <title>Expanding the biotechnology potential of lactobacilli through comparative genomics of 213 strains and associated genera.</title>
        <authorList>
            <person name="Sun Z."/>
            <person name="Harris H.M."/>
            <person name="McCann A."/>
            <person name="Guo C."/>
            <person name="Argimon S."/>
            <person name="Zhang W."/>
            <person name="Yang X."/>
            <person name="Jeffery I.B."/>
            <person name="Cooney J.C."/>
            <person name="Kagawa T.F."/>
            <person name="Liu W."/>
            <person name="Song Y."/>
            <person name="Salvetti E."/>
            <person name="Wrobel A."/>
            <person name="Rasinkangas P."/>
            <person name="Parkhill J."/>
            <person name="Rea M.C."/>
            <person name="O'Sullivan O."/>
            <person name="Ritari J."/>
            <person name="Douillard F.P."/>
            <person name="Paul Ross R."/>
            <person name="Yang R."/>
            <person name="Briner A.E."/>
            <person name="Felis G.E."/>
            <person name="de Vos W.M."/>
            <person name="Barrangou R."/>
            <person name="Klaenhammer T.R."/>
            <person name="Caufield P.W."/>
            <person name="Cui Y."/>
            <person name="Zhang H."/>
            <person name="O'Toole P.W."/>
        </authorList>
    </citation>
    <scope>NUCLEOTIDE SEQUENCE [LARGE SCALE GENOMIC DNA]</scope>
    <source>
        <strain evidence="3 4">DSM 5007</strain>
    </source>
</reference>
<keyword evidence="4" id="KW-1185">Reference proteome</keyword>
<dbReference type="Proteomes" id="UP000051820">
    <property type="component" value="Unassembled WGS sequence"/>
</dbReference>
<dbReference type="InterPro" id="IPR048350">
    <property type="entry name" value="S-Me-THD-like_C"/>
</dbReference>
<gene>
    <name evidence="3" type="ORF">FD16_GL001224</name>
</gene>
<evidence type="ECO:0000259" key="1">
    <source>
        <dbReference type="Pfam" id="PF06032"/>
    </source>
</evidence>
<dbReference type="EMBL" id="AZGF01000029">
    <property type="protein sequence ID" value="KRM10292.1"/>
    <property type="molecule type" value="Genomic_DNA"/>
</dbReference>
<dbReference type="Pfam" id="PF20906">
    <property type="entry name" value="S-Me-THD_C"/>
    <property type="match status" value="1"/>
</dbReference>